<evidence type="ECO:0000256" key="1">
    <source>
        <dbReference type="ARBA" id="ARBA00006625"/>
    </source>
</evidence>
<feature type="domain" description="Choloylglycine hydrolase/NAAA C-terminal" evidence="3">
    <location>
        <begin position="2"/>
        <end position="320"/>
    </location>
</feature>
<dbReference type="InterPro" id="IPR029055">
    <property type="entry name" value="Ntn_hydrolases_N"/>
</dbReference>
<dbReference type="EMBL" id="JXLC01000006">
    <property type="protein sequence ID" value="OJG92315.1"/>
    <property type="molecule type" value="Genomic_DNA"/>
</dbReference>
<keyword evidence="6" id="KW-1185">Reference proteome</keyword>
<dbReference type="Pfam" id="PF02275">
    <property type="entry name" value="CBAH"/>
    <property type="match status" value="1"/>
</dbReference>
<dbReference type="SUPFAM" id="SSF56235">
    <property type="entry name" value="N-terminal nucleophile aminohydrolases (Ntn hydrolases)"/>
    <property type="match status" value="1"/>
</dbReference>
<sequence>MCTGIHLNSIEGNHYLGRTQEYNVNFDYIGVQSPRKIEITESPEKWQTIYSVLGVGIKENQQSAAQGVVDGVNEHGLGGITQYFAEFNQYSSIEEIKKAGKLPLLAEQFVFWVLANCTDTKDIEKKILDVAIADLSTTGKAPGLPQHFMFTDAAGRTIVVEPSKKLGFAVYENPVGVMTNSPKFDWHLTNLENYTELSDVNAKDALFQEKNVLSAGKGSGLHGIPGDYTATARFVRAAYLLKFSDPVRSKDIINKAFHILSTSDIVKGVIKLDAPQEMDRQYTQYMSVYDLDKKQLYIKMYENFTIQTINFDEKIANADQIKMYELVKTPQYEALN</sequence>
<keyword evidence="2" id="KW-0378">Hydrolase</keyword>
<evidence type="ECO:0000313" key="7">
    <source>
        <dbReference type="Proteomes" id="UP000183039"/>
    </source>
</evidence>
<reference evidence="5 7" key="1">
    <citation type="submission" date="2014-12" db="EMBL/GenBank/DDBJ databases">
        <title>Draft genome sequences of 29 type strains of Enterococci.</title>
        <authorList>
            <person name="Zhong Z."/>
            <person name="Sun Z."/>
            <person name="Liu W."/>
            <person name="Zhang W."/>
            <person name="Zhang H."/>
        </authorList>
    </citation>
    <scope>NUCLEOTIDE SEQUENCE [LARGE SCALE GENOMIC DNA]</scope>
    <source>
        <strain evidence="5 7">DSM 22801</strain>
    </source>
</reference>
<dbReference type="GO" id="GO:0016787">
    <property type="term" value="F:hydrolase activity"/>
    <property type="evidence" value="ECO:0007669"/>
    <property type="project" value="UniProtKB-KW"/>
</dbReference>
<accession>A0A0S3KDD4</accession>
<dbReference type="OrthoDB" id="9794717at2"/>
<dbReference type="KEGG" id="ess:ATZ33_13270"/>
<evidence type="ECO:0000313" key="4">
    <source>
        <dbReference type="EMBL" id="ALS02320.1"/>
    </source>
</evidence>
<dbReference type="Proteomes" id="UP000065511">
    <property type="component" value="Chromosome"/>
</dbReference>
<dbReference type="InterPro" id="IPR029132">
    <property type="entry name" value="CBAH/NAAA_C"/>
</dbReference>
<dbReference type="EMBL" id="CP013614">
    <property type="protein sequence ID" value="ALS02320.1"/>
    <property type="molecule type" value="Genomic_DNA"/>
</dbReference>
<dbReference type="AlphaFoldDB" id="A0A0S3KDD4"/>
<name>A0A0S3KDD4_9ENTE</name>
<evidence type="ECO:0000259" key="3">
    <source>
        <dbReference type="Pfam" id="PF02275"/>
    </source>
</evidence>
<reference evidence="4 6" key="2">
    <citation type="submission" date="2015-12" db="EMBL/GenBank/DDBJ databases">
        <authorList>
            <person name="Lauer A."/>
            <person name="Humrighouse B."/>
            <person name="Loparev V."/>
            <person name="Shewmaker P.L."/>
            <person name="Whitney A.M."/>
            <person name="McLaughlin R.W."/>
        </authorList>
    </citation>
    <scope>NUCLEOTIDE SEQUENCE [LARGE SCALE GENOMIC DNA]</scope>
    <source>
        <strain evidence="4 6">LMG 23085</strain>
    </source>
</reference>
<dbReference type="Gene3D" id="3.60.60.10">
    <property type="entry name" value="Penicillin V Acylase, Chain A"/>
    <property type="match status" value="1"/>
</dbReference>
<dbReference type="Proteomes" id="UP000183039">
    <property type="component" value="Unassembled WGS sequence"/>
</dbReference>
<evidence type="ECO:0000313" key="6">
    <source>
        <dbReference type="Proteomes" id="UP000065511"/>
    </source>
</evidence>
<dbReference type="PANTHER" id="PTHR35527:SF2">
    <property type="entry name" value="HYDROLASE"/>
    <property type="match status" value="1"/>
</dbReference>
<gene>
    <name evidence="4" type="ORF">ATZ33_13270</name>
    <name evidence="5" type="ORF">RV15_GL003108</name>
</gene>
<dbReference type="PANTHER" id="PTHR35527">
    <property type="entry name" value="CHOLOYLGLYCINE HYDROLASE"/>
    <property type="match status" value="1"/>
</dbReference>
<organism evidence="5 7">
    <name type="scientific">Enterococcus silesiacus</name>
    <dbReference type="NCBI Taxonomy" id="332949"/>
    <lineage>
        <taxon>Bacteria</taxon>
        <taxon>Bacillati</taxon>
        <taxon>Bacillota</taxon>
        <taxon>Bacilli</taxon>
        <taxon>Lactobacillales</taxon>
        <taxon>Enterococcaceae</taxon>
        <taxon>Enterococcus</taxon>
    </lineage>
</organism>
<evidence type="ECO:0000313" key="5">
    <source>
        <dbReference type="EMBL" id="OJG92315.1"/>
    </source>
</evidence>
<protein>
    <recommendedName>
        <fullName evidence="3">Choloylglycine hydrolase/NAAA C-terminal domain-containing protein</fullName>
    </recommendedName>
</protein>
<evidence type="ECO:0000256" key="2">
    <source>
        <dbReference type="ARBA" id="ARBA00022801"/>
    </source>
</evidence>
<proteinExistence type="inferred from homology"/>
<dbReference type="InterPro" id="IPR052193">
    <property type="entry name" value="Peptidase_C59"/>
</dbReference>
<dbReference type="RefSeq" id="WP_071877055.1">
    <property type="nucleotide sequence ID" value="NZ_JXLC01000006.1"/>
</dbReference>
<comment type="similarity">
    <text evidence="1">Belongs to the peptidase C59 family.</text>
</comment>